<feature type="domain" description="RNA polymerase sigma factor 70 region 4 type 2" evidence="6">
    <location>
        <begin position="112"/>
        <end position="158"/>
    </location>
</feature>
<dbReference type="EMBL" id="CP117880">
    <property type="protein sequence ID" value="WDF70380.1"/>
    <property type="molecule type" value="Genomic_DNA"/>
</dbReference>
<protein>
    <submittedName>
        <fullName evidence="7">Sigma-70 family RNA polymerase sigma factor</fullName>
    </submittedName>
</protein>
<dbReference type="PANTHER" id="PTHR43133">
    <property type="entry name" value="RNA POLYMERASE ECF-TYPE SIGMA FACTO"/>
    <property type="match status" value="1"/>
</dbReference>
<comment type="similarity">
    <text evidence="1">Belongs to the sigma-70 factor family. ECF subfamily.</text>
</comment>
<evidence type="ECO:0000256" key="4">
    <source>
        <dbReference type="ARBA" id="ARBA00023163"/>
    </source>
</evidence>
<dbReference type="InterPro" id="IPR014284">
    <property type="entry name" value="RNA_pol_sigma-70_dom"/>
</dbReference>
<keyword evidence="4" id="KW-0804">Transcription</keyword>
<dbReference type="InterPro" id="IPR013249">
    <property type="entry name" value="RNA_pol_sigma70_r4_t2"/>
</dbReference>
<organism evidence="7 8">
    <name type="scientific">Sphingobacterium oryzagri</name>
    <dbReference type="NCBI Taxonomy" id="3025669"/>
    <lineage>
        <taxon>Bacteria</taxon>
        <taxon>Pseudomonadati</taxon>
        <taxon>Bacteroidota</taxon>
        <taxon>Sphingobacteriia</taxon>
        <taxon>Sphingobacteriales</taxon>
        <taxon>Sphingobacteriaceae</taxon>
        <taxon>Sphingobacterium</taxon>
    </lineage>
</organism>
<dbReference type="Gene3D" id="1.10.10.10">
    <property type="entry name" value="Winged helix-like DNA-binding domain superfamily/Winged helix DNA-binding domain"/>
    <property type="match status" value="1"/>
</dbReference>
<evidence type="ECO:0000256" key="2">
    <source>
        <dbReference type="ARBA" id="ARBA00023015"/>
    </source>
</evidence>
<evidence type="ECO:0000259" key="6">
    <source>
        <dbReference type="Pfam" id="PF08281"/>
    </source>
</evidence>
<feature type="domain" description="RNA polymerase sigma-70 region 2" evidence="5">
    <location>
        <begin position="15"/>
        <end position="79"/>
    </location>
</feature>
<dbReference type="InterPro" id="IPR036388">
    <property type="entry name" value="WH-like_DNA-bd_sf"/>
</dbReference>
<keyword evidence="2" id="KW-0805">Transcription regulation</keyword>
<dbReference type="Pfam" id="PF04542">
    <property type="entry name" value="Sigma70_r2"/>
    <property type="match status" value="1"/>
</dbReference>
<dbReference type="Proteomes" id="UP001221558">
    <property type="component" value="Chromosome"/>
</dbReference>
<dbReference type="PANTHER" id="PTHR43133:SF46">
    <property type="entry name" value="RNA POLYMERASE SIGMA-70 FACTOR ECF SUBFAMILY"/>
    <property type="match status" value="1"/>
</dbReference>
<dbReference type="InterPro" id="IPR007627">
    <property type="entry name" value="RNA_pol_sigma70_r2"/>
</dbReference>
<evidence type="ECO:0000256" key="1">
    <source>
        <dbReference type="ARBA" id="ARBA00010641"/>
    </source>
</evidence>
<gene>
    <name evidence="7" type="ORF">PQ465_08370</name>
</gene>
<dbReference type="InterPro" id="IPR013325">
    <property type="entry name" value="RNA_pol_sigma_r2"/>
</dbReference>
<evidence type="ECO:0000313" key="7">
    <source>
        <dbReference type="EMBL" id="WDF70380.1"/>
    </source>
</evidence>
<dbReference type="SUPFAM" id="SSF88659">
    <property type="entry name" value="Sigma3 and sigma4 domains of RNA polymerase sigma factors"/>
    <property type="match status" value="1"/>
</dbReference>
<name>A0ABY7WMZ5_9SPHI</name>
<proteinExistence type="inferred from homology"/>
<dbReference type="RefSeq" id="WP_274269089.1">
    <property type="nucleotide sequence ID" value="NZ_CP117880.1"/>
</dbReference>
<keyword evidence="3" id="KW-0731">Sigma factor</keyword>
<evidence type="ECO:0000256" key="3">
    <source>
        <dbReference type="ARBA" id="ARBA00023082"/>
    </source>
</evidence>
<dbReference type="Gene3D" id="1.10.1740.10">
    <property type="match status" value="1"/>
</dbReference>
<dbReference type="NCBIfam" id="TIGR02937">
    <property type="entry name" value="sigma70-ECF"/>
    <property type="match status" value="1"/>
</dbReference>
<evidence type="ECO:0000313" key="8">
    <source>
        <dbReference type="Proteomes" id="UP001221558"/>
    </source>
</evidence>
<accession>A0ABY7WMZ5</accession>
<dbReference type="InterPro" id="IPR039425">
    <property type="entry name" value="RNA_pol_sigma-70-like"/>
</dbReference>
<dbReference type="Pfam" id="PF08281">
    <property type="entry name" value="Sigma70_r4_2"/>
    <property type="match status" value="1"/>
</dbReference>
<dbReference type="InterPro" id="IPR013324">
    <property type="entry name" value="RNA_pol_sigma_r3/r4-like"/>
</dbReference>
<sequence length="185" mass="22206">MKKIRRGDQASFGLLYAQYFDMLAGEIFFILKDRTRTEEVIQDVFCKIWRDRDKLETISNFEGYLRVLSRNGALNVLKSDLRRRKTEQNYYQEQVNMSVDYHEVDLQKEHYRLLDLAIEKLPAQQKKVYQLSRFERMKYVEIAKQLNLSKESVKSYLKIATVTIKKHLAYHKDSIVCFIFIFHSF</sequence>
<evidence type="ECO:0000259" key="5">
    <source>
        <dbReference type="Pfam" id="PF04542"/>
    </source>
</evidence>
<dbReference type="SUPFAM" id="SSF88946">
    <property type="entry name" value="Sigma2 domain of RNA polymerase sigma factors"/>
    <property type="match status" value="1"/>
</dbReference>
<reference evidence="7 8" key="1">
    <citation type="submission" date="2023-02" db="EMBL/GenBank/DDBJ databases">
        <title>Genome sequence of Sphingobacterium sp. KACC 22765.</title>
        <authorList>
            <person name="Kim S."/>
            <person name="Heo J."/>
            <person name="Kwon S.-W."/>
        </authorList>
    </citation>
    <scope>NUCLEOTIDE SEQUENCE [LARGE SCALE GENOMIC DNA]</scope>
    <source>
        <strain evidence="7 8">KACC 22765</strain>
    </source>
</reference>
<keyword evidence="8" id="KW-1185">Reference proteome</keyword>